<proteinExistence type="predicted"/>
<sequence length="299" mass="31450">MSVLEAFAADSAWPLWDDEAFDGAFEIDLPGGVIDQGVVSKVTRPWLFGYKPTTASNGRAVLVLGGGGYVELMAGKEGVTVARWLASLGFEAFVLVHRFPTAATGPQAPVDDARQALRLIESKASPANGLGLCGLSSGGHLASALLAEYPSSWASTAGAPVPKPNFAIIGYGPISTNAKGHTIIPNKAPLEPPAKQELYDTVIPDQQLASPAPPTFIVYSANDPIVPVVNAYRLAQAIPAAGGTVELHIYADAPHGFALDTKDLPVSDWPSACQSWLEQGEIVKKQDLIEKMKAVDIAK</sequence>
<dbReference type="EMBL" id="JAGSXJ010000002">
    <property type="protein sequence ID" value="KAH6695677.1"/>
    <property type="molecule type" value="Genomic_DNA"/>
</dbReference>
<evidence type="ECO:0000256" key="1">
    <source>
        <dbReference type="ARBA" id="ARBA00022801"/>
    </source>
</evidence>
<dbReference type="Pfam" id="PF00326">
    <property type="entry name" value="Peptidase_S9"/>
    <property type="match status" value="1"/>
</dbReference>
<dbReference type="PANTHER" id="PTHR48081:SF6">
    <property type="entry name" value="PEPTIDASE S9 PROLYL OLIGOPEPTIDASE CATALYTIC DOMAIN-CONTAINING PROTEIN"/>
    <property type="match status" value="1"/>
</dbReference>
<dbReference type="GO" id="GO:0016787">
    <property type="term" value="F:hydrolase activity"/>
    <property type="evidence" value="ECO:0007669"/>
    <property type="project" value="UniProtKB-KW"/>
</dbReference>
<evidence type="ECO:0000313" key="3">
    <source>
        <dbReference type="EMBL" id="KAH6695677.1"/>
    </source>
</evidence>
<feature type="domain" description="Peptidase S9 prolyl oligopeptidase catalytic" evidence="2">
    <location>
        <begin position="119"/>
        <end position="260"/>
    </location>
</feature>
<dbReference type="Proteomes" id="UP000770015">
    <property type="component" value="Unassembled WGS sequence"/>
</dbReference>
<dbReference type="SUPFAM" id="SSF53474">
    <property type="entry name" value="alpha/beta-Hydrolases"/>
    <property type="match status" value="1"/>
</dbReference>
<dbReference type="InterPro" id="IPR050300">
    <property type="entry name" value="GDXG_lipolytic_enzyme"/>
</dbReference>
<reference evidence="3" key="1">
    <citation type="journal article" date="2021" name="Nat. Commun.">
        <title>Genetic determinants of endophytism in the Arabidopsis root mycobiome.</title>
        <authorList>
            <person name="Mesny F."/>
            <person name="Miyauchi S."/>
            <person name="Thiergart T."/>
            <person name="Pickel B."/>
            <person name="Atanasova L."/>
            <person name="Karlsson M."/>
            <person name="Huettel B."/>
            <person name="Barry K.W."/>
            <person name="Haridas S."/>
            <person name="Chen C."/>
            <person name="Bauer D."/>
            <person name="Andreopoulos W."/>
            <person name="Pangilinan J."/>
            <person name="LaButti K."/>
            <person name="Riley R."/>
            <person name="Lipzen A."/>
            <person name="Clum A."/>
            <person name="Drula E."/>
            <person name="Henrissat B."/>
            <person name="Kohler A."/>
            <person name="Grigoriev I.V."/>
            <person name="Martin F.M."/>
            <person name="Hacquard S."/>
        </authorList>
    </citation>
    <scope>NUCLEOTIDE SEQUENCE</scope>
    <source>
        <strain evidence="3">MPI-SDFR-AT-0117</strain>
    </source>
</reference>
<dbReference type="PANTHER" id="PTHR48081">
    <property type="entry name" value="AB HYDROLASE SUPERFAMILY PROTEIN C4A8.06C"/>
    <property type="match status" value="1"/>
</dbReference>
<comment type="caution">
    <text evidence="3">The sequence shown here is derived from an EMBL/GenBank/DDBJ whole genome shotgun (WGS) entry which is preliminary data.</text>
</comment>
<keyword evidence="4" id="KW-1185">Reference proteome</keyword>
<dbReference type="InterPro" id="IPR029058">
    <property type="entry name" value="AB_hydrolase_fold"/>
</dbReference>
<evidence type="ECO:0000313" key="4">
    <source>
        <dbReference type="Proteomes" id="UP000770015"/>
    </source>
</evidence>
<name>A0A9P8VMG9_9PEZI</name>
<dbReference type="Gene3D" id="3.40.50.1820">
    <property type="entry name" value="alpha/beta hydrolase"/>
    <property type="match status" value="1"/>
</dbReference>
<gene>
    <name evidence="3" type="ORF">F5X68DRAFT_266972</name>
</gene>
<protein>
    <submittedName>
        <fullName evidence="3">Esterase/lipase</fullName>
    </submittedName>
</protein>
<dbReference type="OrthoDB" id="3669279at2759"/>
<organism evidence="3 4">
    <name type="scientific">Plectosphaerella plurivora</name>
    <dbReference type="NCBI Taxonomy" id="936078"/>
    <lineage>
        <taxon>Eukaryota</taxon>
        <taxon>Fungi</taxon>
        <taxon>Dikarya</taxon>
        <taxon>Ascomycota</taxon>
        <taxon>Pezizomycotina</taxon>
        <taxon>Sordariomycetes</taxon>
        <taxon>Hypocreomycetidae</taxon>
        <taxon>Glomerellales</taxon>
        <taxon>Plectosphaerellaceae</taxon>
        <taxon>Plectosphaerella</taxon>
    </lineage>
</organism>
<accession>A0A9P8VMG9</accession>
<keyword evidence="1" id="KW-0378">Hydrolase</keyword>
<evidence type="ECO:0000259" key="2">
    <source>
        <dbReference type="Pfam" id="PF00326"/>
    </source>
</evidence>
<dbReference type="InterPro" id="IPR001375">
    <property type="entry name" value="Peptidase_S9_cat"/>
</dbReference>
<dbReference type="AlphaFoldDB" id="A0A9P8VMG9"/>